<reference evidence="2" key="1">
    <citation type="submission" date="2022-10" db="EMBL/GenBank/DDBJ databases">
        <title>Genome assembly of Pristionchus species.</title>
        <authorList>
            <person name="Yoshida K."/>
            <person name="Sommer R.J."/>
        </authorList>
    </citation>
    <scope>NUCLEOTIDE SEQUENCE [LARGE SCALE GENOMIC DNA]</scope>
    <source>
        <strain evidence="2">RS5460</strain>
    </source>
</reference>
<dbReference type="AlphaFoldDB" id="A0AAN5C4F9"/>
<keyword evidence="2" id="KW-1185">Reference proteome</keyword>
<dbReference type="EMBL" id="BTRK01000001">
    <property type="protein sequence ID" value="GMR30260.1"/>
    <property type="molecule type" value="Genomic_DNA"/>
</dbReference>
<accession>A0AAN5C4F9</accession>
<feature type="non-terminal residue" evidence="1">
    <location>
        <position position="148"/>
    </location>
</feature>
<gene>
    <name evidence="1" type="ORF">PMAYCL1PPCAC_00455</name>
</gene>
<sequence length="148" mass="16903">MVEGDEVFEVLDSVVEDEFAREATRLALSDVFDQFANHNVHNAGILSELGRKMLSEFGLCAGYIAMVLPVQKEGLIFIVDVLLGRTKFRVVQTHLHPSLCMAAQQFRFRIVTFPDMLPFHHLNNNVVHSLVARRSSAHLRQKLYQIRK</sequence>
<evidence type="ECO:0000313" key="1">
    <source>
        <dbReference type="EMBL" id="GMR30260.1"/>
    </source>
</evidence>
<protein>
    <submittedName>
        <fullName evidence="1">Uncharacterized protein</fullName>
    </submittedName>
</protein>
<organism evidence="1 2">
    <name type="scientific">Pristionchus mayeri</name>
    <dbReference type="NCBI Taxonomy" id="1317129"/>
    <lineage>
        <taxon>Eukaryota</taxon>
        <taxon>Metazoa</taxon>
        <taxon>Ecdysozoa</taxon>
        <taxon>Nematoda</taxon>
        <taxon>Chromadorea</taxon>
        <taxon>Rhabditida</taxon>
        <taxon>Rhabditina</taxon>
        <taxon>Diplogasteromorpha</taxon>
        <taxon>Diplogasteroidea</taxon>
        <taxon>Neodiplogasteridae</taxon>
        <taxon>Pristionchus</taxon>
    </lineage>
</organism>
<evidence type="ECO:0000313" key="2">
    <source>
        <dbReference type="Proteomes" id="UP001328107"/>
    </source>
</evidence>
<name>A0AAN5C4F9_9BILA</name>
<dbReference type="Proteomes" id="UP001328107">
    <property type="component" value="Unassembled WGS sequence"/>
</dbReference>
<comment type="caution">
    <text evidence="1">The sequence shown here is derived from an EMBL/GenBank/DDBJ whole genome shotgun (WGS) entry which is preliminary data.</text>
</comment>
<proteinExistence type="predicted"/>